<accession>A0AAD5SMC8</accession>
<dbReference type="AlphaFoldDB" id="A0AAD5SMC8"/>
<feature type="region of interest" description="Disordered" evidence="1">
    <location>
        <begin position="1"/>
        <end position="30"/>
    </location>
</feature>
<organism evidence="2 3">
    <name type="scientific">Rhizophlyctis rosea</name>
    <dbReference type="NCBI Taxonomy" id="64517"/>
    <lineage>
        <taxon>Eukaryota</taxon>
        <taxon>Fungi</taxon>
        <taxon>Fungi incertae sedis</taxon>
        <taxon>Chytridiomycota</taxon>
        <taxon>Chytridiomycota incertae sedis</taxon>
        <taxon>Chytridiomycetes</taxon>
        <taxon>Rhizophlyctidales</taxon>
        <taxon>Rhizophlyctidaceae</taxon>
        <taxon>Rhizophlyctis</taxon>
    </lineage>
</organism>
<sequence length="109" mass="11485">MTFLFNFGGPDPAETPSVPAPSTPSIPQAPAKELPLEALSLSQTVIGELVPATNPPLYKRHVSDVKFEVASTDDTDEGEENVIAHAIVAGTDLIKGVYEGAELPDTRSV</sequence>
<gene>
    <name evidence="2" type="ORF">HK097_003453</name>
</gene>
<proteinExistence type="predicted"/>
<evidence type="ECO:0000256" key="1">
    <source>
        <dbReference type="SAM" id="MobiDB-lite"/>
    </source>
</evidence>
<keyword evidence="3" id="KW-1185">Reference proteome</keyword>
<comment type="caution">
    <text evidence="2">The sequence shown here is derived from an EMBL/GenBank/DDBJ whole genome shotgun (WGS) entry which is preliminary data.</text>
</comment>
<dbReference type="Proteomes" id="UP001212841">
    <property type="component" value="Unassembled WGS sequence"/>
</dbReference>
<evidence type="ECO:0000313" key="2">
    <source>
        <dbReference type="EMBL" id="KAJ3053768.1"/>
    </source>
</evidence>
<dbReference type="EMBL" id="JADGJD010000181">
    <property type="protein sequence ID" value="KAJ3053768.1"/>
    <property type="molecule type" value="Genomic_DNA"/>
</dbReference>
<evidence type="ECO:0000313" key="3">
    <source>
        <dbReference type="Proteomes" id="UP001212841"/>
    </source>
</evidence>
<protein>
    <submittedName>
        <fullName evidence="2">Uncharacterized protein</fullName>
    </submittedName>
</protein>
<reference evidence="2" key="1">
    <citation type="submission" date="2020-05" db="EMBL/GenBank/DDBJ databases">
        <title>Phylogenomic resolution of chytrid fungi.</title>
        <authorList>
            <person name="Stajich J.E."/>
            <person name="Amses K."/>
            <person name="Simmons R."/>
            <person name="Seto K."/>
            <person name="Myers J."/>
            <person name="Bonds A."/>
            <person name="Quandt C.A."/>
            <person name="Barry K."/>
            <person name="Liu P."/>
            <person name="Grigoriev I."/>
            <person name="Longcore J.E."/>
            <person name="James T.Y."/>
        </authorList>
    </citation>
    <scope>NUCLEOTIDE SEQUENCE</scope>
    <source>
        <strain evidence="2">JEL0318</strain>
    </source>
</reference>
<name>A0AAD5SMC8_9FUNG</name>